<dbReference type="PANTHER" id="PTHR30137:SF6">
    <property type="entry name" value="LUCIFERASE-LIKE MONOOXYGENASE"/>
    <property type="match status" value="1"/>
</dbReference>
<evidence type="ECO:0000313" key="3">
    <source>
        <dbReference type="EMBL" id="TVX92457.1"/>
    </source>
</evidence>
<dbReference type="NCBIfam" id="TIGR03558">
    <property type="entry name" value="oxido_grp_1"/>
    <property type="match status" value="1"/>
</dbReference>
<feature type="domain" description="Luciferase-like" evidence="2">
    <location>
        <begin position="2"/>
        <end position="260"/>
    </location>
</feature>
<comment type="caution">
    <text evidence="3">The sequence shown here is derived from an EMBL/GenBank/DDBJ whole genome shotgun (WGS) entry which is preliminary data.</text>
</comment>
<keyword evidence="3" id="KW-0560">Oxidoreductase</keyword>
<protein>
    <submittedName>
        <fullName evidence="3">MsnO8 family LLM class oxidoreductase</fullName>
        <ecNumber evidence="3">1.-.-.-</ecNumber>
    </submittedName>
</protein>
<evidence type="ECO:0000313" key="4">
    <source>
        <dbReference type="Proteomes" id="UP000318102"/>
    </source>
</evidence>
<dbReference type="InterPro" id="IPR019949">
    <property type="entry name" value="CmoO-like"/>
</dbReference>
<dbReference type="InterPro" id="IPR050766">
    <property type="entry name" value="Bact_Lucif_Oxidored"/>
</dbReference>
<dbReference type="OrthoDB" id="9780518at2"/>
<dbReference type="CDD" id="cd00347">
    <property type="entry name" value="Flavin_utilizing_monoxygenases"/>
    <property type="match status" value="2"/>
</dbReference>
<organism evidence="3 4">
    <name type="scientific">Paenibacillus agilis</name>
    <dbReference type="NCBI Taxonomy" id="3020863"/>
    <lineage>
        <taxon>Bacteria</taxon>
        <taxon>Bacillati</taxon>
        <taxon>Bacillota</taxon>
        <taxon>Bacilli</taxon>
        <taxon>Bacillales</taxon>
        <taxon>Paenibacillaceae</taxon>
        <taxon>Paenibacillus</taxon>
    </lineage>
</organism>
<dbReference type="Proteomes" id="UP000318102">
    <property type="component" value="Unassembled WGS sequence"/>
</dbReference>
<reference evidence="3 4" key="1">
    <citation type="submission" date="2019-07" db="EMBL/GenBank/DDBJ databases">
        <authorList>
            <person name="Kim J."/>
        </authorList>
    </citation>
    <scope>NUCLEOTIDE SEQUENCE [LARGE SCALE GENOMIC DNA]</scope>
    <source>
        <strain evidence="3 4">N4</strain>
    </source>
</reference>
<evidence type="ECO:0000256" key="1">
    <source>
        <dbReference type="ARBA" id="ARBA00007789"/>
    </source>
</evidence>
<dbReference type="GO" id="GO:0016705">
    <property type="term" value="F:oxidoreductase activity, acting on paired donors, with incorporation or reduction of molecular oxygen"/>
    <property type="evidence" value="ECO:0007669"/>
    <property type="project" value="InterPro"/>
</dbReference>
<dbReference type="InterPro" id="IPR036661">
    <property type="entry name" value="Luciferase-like_sf"/>
</dbReference>
<dbReference type="EMBL" id="VNJK01000001">
    <property type="protein sequence ID" value="TVX92457.1"/>
    <property type="molecule type" value="Genomic_DNA"/>
</dbReference>
<proteinExistence type="predicted"/>
<dbReference type="EC" id="1.-.-.-" evidence="3"/>
<dbReference type="RefSeq" id="WP_144987944.1">
    <property type="nucleotide sequence ID" value="NZ_VNJK01000001.1"/>
</dbReference>
<sequence>MRLSILDQAPITRGNKAVDALKKAEELAVLGDELGYHRMWMAEHHAGPDTNVFASSAPEISAAYLTAKTKNIRIGTGGVMMMHYSPLKLAEVFKTLSAYSPGRIDFGVGRAPGGDNYSIYALSEGRQPMTHNMYEKFDAALKLINDEVLEESLYHHTVATPSQVNLPEAWLLGSSGNSAVQAGRMGVGYSFAQFFNGQMTKDHLDLYKRNFQPSAFMEKPEINVSYMVTTAETEEEAEFEATPQDIWRLMFTRGKIGQIMTPEEAHNYPLTEMDRMIIKENRNIHLVGDAKKIATTLQEQQAQYGFDEVMIISNTHSQEKRLNVYRLLAQELL</sequence>
<dbReference type="AlphaFoldDB" id="A0A559IXY2"/>
<gene>
    <name evidence="3" type="ORF">FPZ44_04940</name>
</gene>
<dbReference type="Gene3D" id="3.20.20.30">
    <property type="entry name" value="Luciferase-like domain"/>
    <property type="match status" value="1"/>
</dbReference>
<dbReference type="GO" id="GO:0005829">
    <property type="term" value="C:cytosol"/>
    <property type="evidence" value="ECO:0007669"/>
    <property type="project" value="TreeGrafter"/>
</dbReference>
<dbReference type="SUPFAM" id="SSF51679">
    <property type="entry name" value="Bacterial luciferase-like"/>
    <property type="match status" value="1"/>
</dbReference>
<evidence type="ECO:0000259" key="2">
    <source>
        <dbReference type="Pfam" id="PF00296"/>
    </source>
</evidence>
<dbReference type="FunFam" id="3.20.20.30:FF:000002">
    <property type="entry name" value="LLM class flavin-dependent oxidoreductase"/>
    <property type="match status" value="1"/>
</dbReference>
<dbReference type="PANTHER" id="PTHR30137">
    <property type="entry name" value="LUCIFERASE-LIKE MONOOXYGENASE"/>
    <property type="match status" value="1"/>
</dbReference>
<keyword evidence="4" id="KW-1185">Reference proteome</keyword>
<dbReference type="Pfam" id="PF00296">
    <property type="entry name" value="Bac_luciferase"/>
    <property type="match status" value="1"/>
</dbReference>
<accession>A0A559IXY2</accession>
<comment type="similarity">
    <text evidence="1">To bacterial alkanal monooxygenase alpha and beta chains.</text>
</comment>
<name>A0A559IXY2_9BACL</name>
<dbReference type="InterPro" id="IPR011251">
    <property type="entry name" value="Luciferase-like_dom"/>
</dbReference>